<comment type="caution">
    <text evidence="2">The sequence shown here is derived from an EMBL/GenBank/DDBJ whole genome shotgun (WGS) entry which is preliminary data.</text>
</comment>
<dbReference type="EMBL" id="MU007022">
    <property type="protein sequence ID" value="KAF2433078.1"/>
    <property type="molecule type" value="Genomic_DNA"/>
</dbReference>
<accession>A0A9P4NXA1</accession>
<dbReference type="Proteomes" id="UP000800235">
    <property type="component" value="Unassembled WGS sequence"/>
</dbReference>
<reference evidence="2" key="1">
    <citation type="journal article" date="2020" name="Stud. Mycol.">
        <title>101 Dothideomycetes genomes: a test case for predicting lifestyles and emergence of pathogens.</title>
        <authorList>
            <person name="Haridas S."/>
            <person name="Albert R."/>
            <person name="Binder M."/>
            <person name="Bloem J."/>
            <person name="Labutti K."/>
            <person name="Salamov A."/>
            <person name="Andreopoulos B."/>
            <person name="Baker S."/>
            <person name="Barry K."/>
            <person name="Bills G."/>
            <person name="Bluhm B."/>
            <person name="Cannon C."/>
            <person name="Castanera R."/>
            <person name="Culley D."/>
            <person name="Daum C."/>
            <person name="Ezra D."/>
            <person name="Gonzalez J."/>
            <person name="Henrissat B."/>
            <person name="Kuo A."/>
            <person name="Liang C."/>
            <person name="Lipzen A."/>
            <person name="Lutzoni F."/>
            <person name="Magnuson J."/>
            <person name="Mondo S."/>
            <person name="Nolan M."/>
            <person name="Ohm R."/>
            <person name="Pangilinan J."/>
            <person name="Park H.-J."/>
            <person name="Ramirez L."/>
            <person name="Alfaro M."/>
            <person name="Sun H."/>
            <person name="Tritt A."/>
            <person name="Yoshinaga Y."/>
            <person name="Zwiers L.-H."/>
            <person name="Turgeon B."/>
            <person name="Goodwin S."/>
            <person name="Spatafora J."/>
            <person name="Crous P."/>
            <person name="Grigoriev I."/>
        </authorList>
    </citation>
    <scope>NUCLEOTIDE SEQUENCE</scope>
    <source>
        <strain evidence="2">CBS 130266</strain>
    </source>
</reference>
<feature type="compositionally biased region" description="Basic and acidic residues" evidence="1">
    <location>
        <begin position="56"/>
        <end position="69"/>
    </location>
</feature>
<keyword evidence="3" id="KW-1185">Reference proteome</keyword>
<gene>
    <name evidence="2" type="ORF">EJ08DRAFT_87431</name>
</gene>
<name>A0A9P4NXA1_9PEZI</name>
<organism evidence="2 3">
    <name type="scientific">Tothia fuscella</name>
    <dbReference type="NCBI Taxonomy" id="1048955"/>
    <lineage>
        <taxon>Eukaryota</taxon>
        <taxon>Fungi</taxon>
        <taxon>Dikarya</taxon>
        <taxon>Ascomycota</taxon>
        <taxon>Pezizomycotina</taxon>
        <taxon>Dothideomycetes</taxon>
        <taxon>Pleosporomycetidae</taxon>
        <taxon>Venturiales</taxon>
        <taxon>Cylindrosympodiaceae</taxon>
        <taxon>Tothia</taxon>
    </lineage>
</organism>
<sequence>MKTNQIEKTMDLPNPMADNYGSRTNFRSPAFSSFNDNNTITPDVDSDYAEQIFGVGDEREISEEREPKRVTRRQPPEDSDDSSEDEEFFLDEASDSELDLSEWEGSEPETETSLRKRMLEKRLEIREQRRKPRKAAKKAGRKAEAERKDDGENEKKDADKKGREREKLVVLEEPNNI</sequence>
<feature type="compositionally biased region" description="Acidic residues" evidence="1">
    <location>
        <begin position="77"/>
        <end position="110"/>
    </location>
</feature>
<protein>
    <submittedName>
        <fullName evidence="2">Uncharacterized protein</fullName>
    </submittedName>
</protein>
<feature type="compositionally biased region" description="Basic and acidic residues" evidence="1">
    <location>
        <begin position="141"/>
        <end position="170"/>
    </location>
</feature>
<evidence type="ECO:0000256" key="1">
    <source>
        <dbReference type="SAM" id="MobiDB-lite"/>
    </source>
</evidence>
<proteinExistence type="predicted"/>
<feature type="compositionally biased region" description="Polar residues" evidence="1">
    <location>
        <begin position="21"/>
        <end position="41"/>
    </location>
</feature>
<evidence type="ECO:0000313" key="2">
    <source>
        <dbReference type="EMBL" id="KAF2433078.1"/>
    </source>
</evidence>
<evidence type="ECO:0000313" key="3">
    <source>
        <dbReference type="Proteomes" id="UP000800235"/>
    </source>
</evidence>
<feature type="region of interest" description="Disordered" evidence="1">
    <location>
        <begin position="1"/>
        <end position="177"/>
    </location>
</feature>
<feature type="compositionally biased region" description="Basic residues" evidence="1">
    <location>
        <begin position="128"/>
        <end position="140"/>
    </location>
</feature>
<dbReference type="AlphaFoldDB" id="A0A9P4NXA1"/>